<keyword evidence="1" id="KW-0812">Transmembrane</keyword>
<dbReference type="AlphaFoldDB" id="A0A0X8FB43"/>
<proteinExistence type="predicted"/>
<dbReference type="Proteomes" id="UP000069912">
    <property type="component" value="Chromosome"/>
</dbReference>
<evidence type="ECO:0000313" key="2">
    <source>
        <dbReference type="EMBL" id="AMB94079.1"/>
    </source>
</evidence>
<reference evidence="4" key="2">
    <citation type="submission" date="2016-01" db="EMBL/GenBank/DDBJ databases">
        <title>Six Aerococcus type strain genome sequencing and assembly using PacBio and Illumina Hiseq.</title>
        <authorList>
            <person name="Carkaci D."/>
            <person name="Dargis R."/>
            <person name="Nielsen X.C."/>
            <person name="Skovgaard O."/>
            <person name="Fuursted K."/>
            <person name="Christensen J.J."/>
        </authorList>
    </citation>
    <scope>NUCLEOTIDE SEQUENCE [LARGE SCALE GENOMIC DNA]</scope>
    <source>
        <strain evidence="4">CCUG43001</strain>
    </source>
</reference>
<feature type="transmembrane region" description="Helical" evidence="1">
    <location>
        <begin position="46"/>
        <end position="64"/>
    </location>
</feature>
<evidence type="ECO:0000313" key="5">
    <source>
        <dbReference type="Proteomes" id="UP000234239"/>
    </source>
</evidence>
<evidence type="ECO:0000313" key="3">
    <source>
        <dbReference type="EMBL" id="PKZ22169.1"/>
    </source>
</evidence>
<evidence type="ECO:0000313" key="4">
    <source>
        <dbReference type="Proteomes" id="UP000069912"/>
    </source>
</evidence>
<dbReference type="EMBL" id="CP014160">
    <property type="protein sequence ID" value="AMB94079.1"/>
    <property type="molecule type" value="Genomic_DNA"/>
</dbReference>
<keyword evidence="1" id="KW-0472">Membrane</keyword>
<feature type="transmembrane region" description="Helical" evidence="1">
    <location>
        <begin position="236"/>
        <end position="257"/>
    </location>
</feature>
<protein>
    <submittedName>
        <fullName evidence="2">Uncharacterized protein</fullName>
    </submittedName>
</protein>
<evidence type="ECO:0000256" key="1">
    <source>
        <dbReference type="SAM" id="Phobius"/>
    </source>
</evidence>
<dbReference type="KEGG" id="asan:AWM72_04560"/>
<reference evidence="2 4" key="1">
    <citation type="journal article" date="2016" name="Genome Announc.">
        <title>Complete Genome Sequences of Aerococcus christensenii CCUG 28831T, Aerococcus sanguinicola CCUG 43001T, Aerococcus urinae CCUG 36881T, Aerococcus urinaeequi CCUG 28094T, Aerococcus urinaehominis CCUG 42038 BT, and Aerococcus viridans CCUG 4311T.</title>
        <authorList>
            <person name="Carkaci D."/>
            <person name="Dargis R."/>
            <person name="Nielsen X.C."/>
            <person name="Skovgaard O."/>
            <person name="Fuursted K."/>
            <person name="Christensen J.J."/>
        </authorList>
    </citation>
    <scope>NUCLEOTIDE SEQUENCE [LARGE SCALE GENOMIC DNA]</scope>
    <source>
        <strain evidence="2 4">CCUG43001</strain>
    </source>
</reference>
<feature type="transmembrane region" description="Helical" evidence="1">
    <location>
        <begin position="177"/>
        <end position="200"/>
    </location>
</feature>
<feature type="transmembrane region" description="Helical" evidence="1">
    <location>
        <begin position="5"/>
        <end position="26"/>
    </location>
</feature>
<dbReference type="OrthoDB" id="2134357at2"/>
<reference evidence="3 5" key="3">
    <citation type="submission" date="2017-12" db="EMBL/GenBank/DDBJ databases">
        <title>Phylogenetic diversity of female urinary microbiome.</title>
        <authorList>
            <person name="Thomas-White K."/>
            <person name="Wolfe A.J."/>
        </authorList>
    </citation>
    <scope>NUCLEOTIDE SEQUENCE [LARGE SCALE GENOMIC DNA]</scope>
    <source>
        <strain evidence="3 5">UMB0139</strain>
    </source>
</reference>
<name>A0A0X8FB43_9LACT</name>
<organism evidence="2 4">
    <name type="scientific">Aerococcus sanguinicola</name>
    <dbReference type="NCBI Taxonomy" id="119206"/>
    <lineage>
        <taxon>Bacteria</taxon>
        <taxon>Bacillati</taxon>
        <taxon>Bacillota</taxon>
        <taxon>Bacilli</taxon>
        <taxon>Lactobacillales</taxon>
        <taxon>Aerococcaceae</taxon>
        <taxon>Aerococcus</taxon>
    </lineage>
</organism>
<accession>A0A0X8FB43</accession>
<dbReference type="Proteomes" id="UP000234239">
    <property type="component" value="Unassembled WGS sequence"/>
</dbReference>
<keyword evidence="4" id="KW-1185">Reference proteome</keyword>
<feature type="transmembrane region" description="Helical" evidence="1">
    <location>
        <begin position="76"/>
        <end position="94"/>
    </location>
</feature>
<feature type="transmembrane region" description="Helical" evidence="1">
    <location>
        <begin position="146"/>
        <end position="165"/>
    </location>
</feature>
<keyword evidence="1" id="KW-1133">Transmembrane helix</keyword>
<feature type="transmembrane region" description="Helical" evidence="1">
    <location>
        <begin position="212"/>
        <end position="230"/>
    </location>
</feature>
<dbReference type="EMBL" id="PKGY01000002">
    <property type="protein sequence ID" value="PKZ22169.1"/>
    <property type="molecule type" value="Genomic_DNA"/>
</dbReference>
<dbReference type="RefSeq" id="WP_067973909.1">
    <property type="nucleotide sequence ID" value="NZ_CAJHKM010000001.1"/>
</dbReference>
<dbReference type="GeneID" id="92903342"/>
<sequence length="275" mass="31779">MKRTYYSLAIGALMALIALGLELLFPDSALELIFGRPALFAEGWPYWLYFIVVMGLAFSLMTKAYDLIDLRLPGNAFYKTVVYVACELLLWLLYTAEPLPHLDLPSLTINLLKGFIIFLVQYQLIRRYLATERYHYQRKAFLYWRGIAVFTASFAVFRTLGNLAFDLYQLPRNLMAFSILWASLMGFAVGLVFCFLQRYLSKQDKKGKTFQFSFNFFSPLVISYHLFLVLSYDLDAVGLLIRIALDILAVLVASWIVSQWQIDEFIDYDQADSQT</sequence>
<feature type="transmembrane region" description="Helical" evidence="1">
    <location>
        <begin position="106"/>
        <end position="125"/>
    </location>
</feature>
<gene>
    <name evidence="2" type="ORF">AWM72_04560</name>
    <name evidence="3" type="ORF">CYJ28_03375</name>
</gene>